<evidence type="ECO:0000256" key="3">
    <source>
        <dbReference type="ARBA" id="ARBA00013085"/>
    </source>
</evidence>
<keyword evidence="4" id="KW-0028">Amino-acid biosynthesis</keyword>
<comment type="similarity">
    <text evidence="2">Belongs to the PHP hydrolase family. HisK subfamily.</text>
</comment>
<comment type="pathway">
    <text evidence="1">Amino-acid biosynthesis; L-histidine biosynthesis; L-histidine from 5-phospho-alpha-D-ribose 1-diphosphate: step 8/9.</text>
</comment>
<evidence type="ECO:0000259" key="8">
    <source>
        <dbReference type="Pfam" id="PF02811"/>
    </source>
</evidence>
<evidence type="ECO:0000256" key="5">
    <source>
        <dbReference type="ARBA" id="ARBA00022801"/>
    </source>
</evidence>
<name>A0A644X1K6_9ZZZZ</name>
<dbReference type="PANTHER" id="PTHR21039">
    <property type="entry name" value="HISTIDINOL PHOSPHATASE-RELATED"/>
    <property type="match status" value="1"/>
</dbReference>
<dbReference type="PANTHER" id="PTHR21039:SF0">
    <property type="entry name" value="HISTIDINOL-PHOSPHATASE"/>
    <property type="match status" value="1"/>
</dbReference>
<dbReference type="InterPro" id="IPR016195">
    <property type="entry name" value="Pol/histidinol_Pase-like"/>
</dbReference>
<evidence type="ECO:0000256" key="6">
    <source>
        <dbReference type="ARBA" id="ARBA00023102"/>
    </source>
</evidence>
<proteinExistence type="inferred from homology"/>
<gene>
    <name evidence="9" type="primary">ycdX_4</name>
    <name evidence="9" type="ORF">SDC9_55990</name>
</gene>
<dbReference type="UniPathway" id="UPA00031">
    <property type="reaction ID" value="UER00013"/>
</dbReference>
<dbReference type="InterPro" id="IPR010140">
    <property type="entry name" value="Histidinol_P_phosphatase_HisJ"/>
</dbReference>
<feature type="domain" description="PHP" evidence="8">
    <location>
        <begin position="13"/>
        <end position="194"/>
    </location>
</feature>
<dbReference type="EMBL" id="VSSQ01001597">
    <property type="protein sequence ID" value="MPM09668.1"/>
    <property type="molecule type" value="Genomic_DNA"/>
</dbReference>
<dbReference type="AlphaFoldDB" id="A0A644X1K6"/>
<dbReference type="GO" id="GO:0005737">
    <property type="term" value="C:cytoplasm"/>
    <property type="evidence" value="ECO:0007669"/>
    <property type="project" value="TreeGrafter"/>
</dbReference>
<protein>
    <recommendedName>
        <fullName evidence="3">histidinol-phosphatase</fullName>
        <ecNumber evidence="3">3.1.3.15</ecNumber>
    </recommendedName>
</protein>
<evidence type="ECO:0000313" key="9">
    <source>
        <dbReference type="EMBL" id="MPM09668.1"/>
    </source>
</evidence>
<dbReference type="SUPFAM" id="SSF89550">
    <property type="entry name" value="PHP domain-like"/>
    <property type="match status" value="1"/>
</dbReference>
<keyword evidence="5 9" id="KW-0378">Hydrolase</keyword>
<dbReference type="Gene3D" id="3.20.20.140">
    <property type="entry name" value="Metal-dependent hydrolases"/>
    <property type="match status" value="1"/>
</dbReference>
<evidence type="ECO:0000256" key="7">
    <source>
        <dbReference type="ARBA" id="ARBA00049158"/>
    </source>
</evidence>
<dbReference type="Pfam" id="PF02811">
    <property type="entry name" value="PHP"/>
    <property type="match status" value="1"/>
</dbReference>
<sequence length="272" mass="30903">MKAQTYSQEVVNLHTHSFYCGHGSGQIREYAQAAVEHGLKVLGFTEHCPVPDSRWARTRMDYEQMPLYEQDVRDARQNTPLTVLTAYECDYLPQYQSYYEELKAKTDYLICSIHDLSFDMDREYSVFWNTLTKEDLALYTDLYCKALQSGLFLFGAHPDVFAYNYHVWDDEAKACSKAIIECAASSGVALEINSNGMRKRKVKTAQGERYAYPILPFWQLASEYPVTVVTNSDAHKPSEIWAGLDKVVSFSQEAGITLADYTLQNGVVSLGT</sequence>
<dbReference type="EC" id="3.1.3.15" evidence="3"/>
<dbReference type="GO" id="GO:0000105">
    <property type="term" value="P:L-histidine biosynthetic process"/>
    <property type="evidence" value="ECO:0007669"/>
    <property type="project" value="UniProtKB-UniPathway"/>
</dbReference>
<keyword evidence="6" id="KW-0368">Histidine biosynthesis</keyword>
<dbReference type="InterPro" id="IPR004013">
    <property type="entry name" value="PHP_dom"/>
</dbReference>
<organism evidence="9">
    <name type="scientific">bioreactor metagenome</name>
    <dbReference type="NCBI Taxonomy" id="1076179"/>
    <lineage>
        <taxon>unclassified sequences</taxon>
        <taxon>metagenomes</taxon>
        <taxon>ecological metagenomes</taxon>
    </lineage>
</organism>
<evidence type="ECO:0000256" key="4">
    <source>
        <dbReference type="ARBA" id="ARBA00022605"/>
    </source>
</evidence>
<comment type="catalytic activity">
    <reaction evidence="7">
        <text>L-histidinol phosphate + H2O = L-histidinol + phosphate</text>
        <dbReference type="Rhea" id="RHEA:14465"/>
        <dbReference type="ChEBI" id="CHEBI:15377"/>
        <dbReference type="ChEBI" id="CHEBI:43474"/>
        <dbReference type="ChEBI" id="CHEBI:57699"/>
        <dbReference type="ChEBI" id="CHEBI:57980"/>
        <dbReference type="EC" id="3.1.3.15"/>
    </reaction>
</comment>
<evidence type="ECO:0000256" key="2">
    <source>
        <dbReference type="ARBA" id="ARBA00009152"/>
    </source>
</evidence>
<dbReference type="CDD" id="cd12110">
    <property type="entry name" value="PHP_HisPPase_Hisj_like"/>
    <property type="match status" value="1"/>
</dbReference>
<reference evidence="9" key="1">
    <citation type="submission" date="2019-08" db="EMBL/GenBank/DDBJ databases">
        <authorList>
            <person name="Kucharzyk K."/>
            <person name="Murdoch R.W."/>
            <person name="Higgins S."/>
            <person name="Loffler F."/>
        </authorList>
    </citation>
    <scope>NUCLEOTIDE SEQUENCE</scope>
</reference>
<evidence type="ECO:0000256" key="1">
    <source>
        <dbReference type="ARBA" id="ARBA00004970"/>
    </source>
</evidence>
<dbReference type="GO" id="GO:0004401">
    <property type="term" value="F:histidinol-phosphatase activity"/>
    <property type="evidence" value="ECO:0007669"/>
    <property type="project" value="UniProtKB-EC"/>
</dbReference>
<accession>A0A644X1K6</accession>
<comment type="caution">
    <text evidence="9">The sequence shown here is derived from an EMBL/GenBank/DDBJ whole genome shotgun (WGS) entry which is preliminary data.</text>
</comment>